<gene>
    <name evidence="2" type="ORF">H6G14_12960</name>
</gene>
<dbReference type="CDD" id="cd06260">
    <property type="entry name" value="DUF820-like"/>
    <property type="match status" value="1"/>
</dbReference>
<evidence type="ECO:0000313" key="3">
    <source>
        <dbReference type="Proteomes" id="UP000621307"/>
    </source>
</evidence>
<dbReference type="InterPro" id="IPR012296">
    <property type="entry name" value="Nuclease_put_TT1808"/>
</dbReference>
<dbReference type="PANTHER" id="PTHR34107:SF2">
    <property type="entry name" value="SLL0888 PROTEIN"/>
    <property type="match status" value="1"/>
</dbReference>
<accession>A0ABR8BHL2</accession>
<sequence length="193" mass="22191">MLQVKHRFQSFDEYLSYDDGTDKLYELFNGELIEMPPESGTNVQIANRLFLIFASLVGIDRVRGHGLELEVRGEPRNRYPDLTIIREEHIQQLAKRNTIRLSMLPPLLVVEVVSPGELQRDRDFIAKRSQYQDCGIPEYWIIDPETKTLLVLELTGKTYTEIGNFSGDDLVVSPQFNQLNLKVSQILESVNPL</sequence>
<organism evidence="2 3">
    <name type="scientific">Nostoc parmelioides FACHB-3921</name>
    <dbReference type="NCBI Taxonomy" id="2692909"/>
    <lineage>
        <taxon>Bacteria</taxon>
        <taxon>Bacillati</taxon>
        <taxon>Cyanobacteriota</taxon>
        <taxon>Cyanophyceae</taxon>
        <taxon>Nostocales</taxon>
        <taxon>Nostocaceae</taxon>
        <taxon>Nostoc</taxon>
    </lineage>
</organism>
<dbReference type="Gene3D" id="3.90.1570.10">
    <property type="entry name" value="tt1808, chain A"/>
    <property type="match status" value="1"/>
</dbReference>
<evidence type="ECO:0000313" key="2">
    <source>
        <dbReference type="EMBL" id="MBD2252206.1"/>
    </source>
</evidence>
<comment type="caution">
    <text evidence="2">The sequence shown here is derived from an EMBL/GenBank/DDBJ whole genome shotgun (WGS) entry which is preliminary data.</text>
</comment>
<keyword evidence="2" id="KW-0378">Hydrolase</keyword>
<keyword evidence="2" id="KW-0540">Nuclease</keyword>
<dbReference type="InterPro" id="IPR011335">
    <property type="entry name" value="Restrct_endonuc-II-like"/>
</dbReference>
<reference evidence="2 3" key="1">
    <citation type="journal article" date="2020" name="ISME J.">
        <title>Comparative genomics reveals insights into cyanobacterial evolution and habitat adaptation.</title>
        <authorList>
            <person name="Chen M.Y."/>
            <person name="Teng W.K."/>
            <person name="Zhao L."/>
            <person name="Hu C.X."/>
            <person name="Zhou Y.K."/>
            <person name="Han B.P."/>
            <person name="Song L.R."/>
            <person name="Shu W.S."/>
        </authorList>
    </citation>
    <scope>NUCLEOTIDE SEQUENCE [LARGE SCALE GENOMIC DNA]</scope>
    <source>
        <strain evidence="2 3">FACHB-3921</strain>
    </source>
</reference>
<dbReference type="SUPFAM" id="SSF52980">
    <property type="entry name" value="Restriction endonuclease-like"/>
    <property type="match status" value="1"/>
</dbReference>
<proteinExistence type="predicted"/>
<dbReference type="RefSeq" id="WP_190567810.1">
    <property type="nucleotide sequence ID" value="NZ_JACJQL010000015.1"/>
</dbReference>
<name>A0ABR8BHL2_9NOSO</name>
<protein>
    <submittedName>
        <fullName evidence="2">Uma2 family endonuclease</fullName>
    </submittedName>
</protein>
<dbReference type="EMBL" id="JACJQL010000015">
    <property type="protein sequence ID" value="MBD2252206.1"/>
    <property type="molecule type" value="Genomic_DNA"/>
</dbReference>
<keyword evidence="3" id="KW-1185">Reference proteome</keyword>
<dbReference type="InterPro" id="IPR008538">
    <property type="entry name" value="Uma2"/>
</dbReference>
<evidence type="ECO:0000259" key="1">
    <source>
        <dbReference type="Pfam" id="PF05685"/>
    </source>
</evidence>
<dbReference type="PANTHER" id="PTHR34107">
    <property type="entry name" value="SLL0198 PROTEIN-RELATED"/>
    <property type="match status" value="1"/>
</dbReference>
<feature type="domain" description="Putative restriction endonuclease" evidence="1">
    <location>
        <begin position="11"/>
        <end position="183"/>
    </location>
</feature>
<keyword evidence="2" id="KW-0255">Endonuclease</keyword>
<dbReference type="Pfam" id="PF05685">
    <property type="entry name" value="Uma2"/>
    <property type="match status" value="1"/>
</dbReference>
<dbReference type="Proteomes" id="UP000621307">
    <property type="component" value="Unassembled WGS sequence"/>
</dbReference>
<dbReference type="GO" id="GO:0004519">
    <property type="term" value="F:endonuclease activity"/>
    <property type="evidence" value="ECO:0007669"/>
    <property type="project" value="UniProtKB-KW"/>
</dbReference>